<dbReference type="InterPro" id="IPR017853">
    <property type="entry name" value="GH"/>
</dbReference>
<evidence type="ECO:0000313" key="2">
    <source>
        <dbReference type="Proteomes" id="UP000075515"/>
    </source>
</evidence>
<dbReference type="EMBL" id="JEMC01000852">
    <property type="protein sequence ID" value="KYG01535.1"/>
    <property type="molecule type" value="Genomic_DNA"/>
</dbReference>
<dbReference type="Gene3D" id="3.20.20.80">
    <property type="entry name" value="Glycosidases"/>
    <property type="match status" value="1"/>
</dbReference>
<accession>A0A150SYB9</accession>
<protein>
    <recommendedName>
        <fullName evidence="3">Glycoside hydrolase family 5 domain-containing protein</fullName>
    </recommendedName>
</protein>
<proteinExistence type="predicted"/>
<name>A0A150SYB9_SORCE</name>
<dbReference type="SUPFAM" id="SSF51445">
    <property type="entry name" value="(Trans)glycosidases"/>
    <property type="match status" value="1"/>
</dbReference>
<organism evidence="1 2">
    <name type="scientific">Sorangium cellulosum</name>
    <name type="common">Polyangium cellulosum</name>
    <dbReference type="NCBI Taxonomy" id="56"/>
    <lineage>
        <taxon>Bacteria</taxon>
        <taxon>Pseudomonadati</taxon>
        <taxon>Myxococcota</taxon>
        <taxon>Polyangia</taxon>
        <taxon>Polyangiales</taxon>
        <taxon>Polyangiaceae</taxon>
        <taxon>Sorangium</taxon>
    </lineage>
</organism>
<dbReference type="Proteomes" id="UP000075515">
    <property type="component" value="Unassembled WGS sequence"/>
</dbReference>
<evidence type="ECO:0000313" key="1">
    <source>
        <dbReference type="EMBL" id="KYG01535.1"/>
    </source>
</evidence>
<dbReference type="PANTHER" id="PTHR37398:SF3">
    <property type="entry name" value="GLYCOSIDE HYDROLASE FAMILY 5 DOMAIN-CONTAINING PROTEIN"/>
    <property type="match status" value="1"/>
</dbReference>
<sequence>MECVDECPAEKGGIKIGCETRFMFGMNYAWHNFAGDFGGIAAWDKRGVAAEAETHAKNLAGIRAHGASVVRWWMLPELRGEGVVFDANDNPTGLGGTTRGDVEKALELAEQADVHLMFCLFSFDNFHATRVDADVRTVGIAPLVTDAARRAALLENVVRPLAQAVEQSPYRHRMVAWDVINEPELAMTGPSPYGDPDYDPDPQVEPIAHEQMEAFLRDTIGVLRAESRALITIGSASMKWARAWTTTDVDFYTFHMNDRVNRYWPYNQSPADYGITDKPVVMADFPVAGLATATLSMLLESWYSQGYAGAISWAYGDATPTELETMKAFADSKGCDVQY</sequence>
<evidence type="ECO:0008006" key="3">
    <source>
        <dbReference type="Google" id="ProtNLM"/>
    </source>
</evidence>
<dbReference type="PANTHER" id="PTHR37398">
    <property type="entry name" value="ENDO-BETA-1,4-MANNANASE"/>
    <property type="match status" value="1"/>
</dbReference>
<comment type="caution">
    <text evidence="1">The sequence shown here is derived from an EMBL/GenBank/DDBJ whole genome shotgun (WGS) entry which is preliminary data.</text>
</comment>
<dbReference type="AlphaFoldDB" id="A0A150SYB9"/>
<reference evidence="1 2" key="1">
    <citation type="submission" date="2014-02" db="EMBL/GenBank/DDBJ databases">
        <title>The small core and large imbalanced accessory genome model reveals a collaborative survival strategy of Sorangium cellulosum strains in nature.</title>
        <authorList>
            <person name="Han K."/>
            <person name="Peng R."/>
            <person name="Blom J."/>
            <person name="Li Y.-Z."/>
        </authorList>
    </citation>
    <scope>NUCLEOTIDE SEQUENCE [LARGE SCALE GENOMIC DNA]</scope>
    <source>
        <strain evidence="1 2">So0149</strain>
    </source>
</reference>
<gene>
    <name evidence="1" type="ORF">BE18_16200</name>
</gene>